<accession>A0A0Q4BA26</accession>
<protein>
    <recommendedName>
        <fullName evidence="1">SiaC family regulatory phosphoprotein domain-containing protein</fullName>
    </recommendedName>
</protein>
<dbReference type="Proteomes" id="UP000054172">
    <property type="component" value="Unassembled WGS sequence"/>
</dbReference>
<feature type="domain" description="SiaC family regulatory phosphoprotein" evidence="1">
    <location>
        <begin position="6"/>
        <end position="129"/>
    </location>
</feature>
<dbReference type="PATRIC" id="fig|1702214.3.peg.206"/>
<proteinExistence type="predicted"/>
<dbReference type="InterPro" id="IPR018530">
    <property type="entry name" value="SiaC"/>
</dbReference>
<evidence type="ECO:0000313" key="2">
    <source>
        <dbReference type="EMBL" id="KQM09670.1"/>
    </source>
</evidence>
<evidence type="ECO:0000313" key="4">
    <source>
        <dbReference type="Proteomes" id="UP000054172"/>
    </source>
</evidence>
<gene>
    <name evidence="2" type="ORF">AL399_00115</name>
    <name evidence="3" type="ORF">AL399_00385</name>
</gene>
<dbReference type="EMBL" id="LIIK01000001">
    <property type="protein sequence ID" value="KQM09670.1"/>
    <property type="molecule type" value="Genomic_DNA"/>
</dbReference>
<dbReference type="AlphaFoldDB" id="A0A0Q4BA26"/>
<comment type="caution">
    <text evidence="3">The sequence shown here is derived from an EMBL/GenBank/DDBJ whole genome shotgun (WGS) entry which is preliminary data.</text>
</comment>
<name>A0A0Q4BA26_9BACT</name>
<sequence>MRHLQISGTQYSPNVDFDPEARVLSLSGISRPENTIEFYEPVLAWLEEFLDSEKQRPAGGKPVQLDINMDYINSISVKYIMGIILKCQQELKSHNGLSVNWYYVEGDEEGRAWGEDMEAIAGIDFNLIEKTA</sequence>
<dbReference type="EMBL" id="LIIK01000001">
    <property type="protein sequence ID" value="KQM09708.1"/>
    <property type="molecule type" value="Genomic_DNA"/>
</dbReference>
<dbReference type="Pfam" id="PF09345">
    <property type="entry name" value="SiaC"/>
    <property type="match status" value="1"/>
</dbReference>
<keyword evidence="4" id="KW-1185">Reference proteome</keyword>
<evidence type="ECO:0000313" key="3">
    <source>
        <dbReference type="EMBL" id="KQM09708.1"/>
    </source>
</evidence>
<organism evidence="3 4">
    <name type="scientific">Candidatus [Bacteroides] periocalifornicus</name>
    <dbReference type="NCBI Taxonomy" id="1702214"/>
    <lineage>
        <taxon>Bacteria</taxon>
        <taxon>Pseudomonadati</taxon>
        <taxon>Bacteroidota</taxon>
    </lineage>
</organism>
<dbReference type="STRING" id="1702214.AL399_00115"/>
<evidence type="ECO:0000259" key="1">
    <source>
        <dbReference type="Pfam" id="PF09345"/>
    </source>
</evidence>
<reference evidence="3 4" key="1">
    <citation type="submission" date="2015-08" db="EMBL/GenBank/DDBJ databases">
        <title>Candidatus Bacteriodes Periocalifornicus.</title>
        <authorList>
            <person name="McLean J.S."/>
            <person name="Kelley S."/>
        </authorList>
    </citation>
    <scope>NUCLEOTIDE SEQUENCE [LARGE SCALE GENOMIC DNA]</scope>
    <source>
        <strain evidence="3">12B</strain>
    </source>
</reference>